<dbReference type="SUPFAM" id="SSF161098">
    <property type="entry name" value="MetI-like"/>
    <property type="match status" value="1"/>
</dbReference>
<dbReference type="PANTHER" id="PTHR43163:SF6">
    <property type="entry name" value="DIPEPTIDE TRANSPORT SYSTEM PERMEASE PROTEIN DPPB-RELATED"/>
    <property type="match status" value="1"/>
</dbReference>
<dbReference type="GO" id="GO:0055085">
    <property type="term" value="P:transmembrane transport"/>
    <property type="evidence" value="ECO:0007669"/>
    <property type="project" value="InterPro"/>
</dbReference>
<comment type="similarity">
    <text evidence="7">Belongs to the binding-protein-dependent transport system permease family.</text>
</comment>
<comment type="subcellular location">
    <subcellularLocation>
        <location evidence="1 7">Cell membrane</location>
        <topology evidence="1 7">Multi-pass membrane protein</topology>
    </subcellularLocation>
</comment>
<dbReference type="PROSITE" id="PS50928">
    <property type="entry name" value="ABC_TM1"/>
    <property type="match status" value="1"/>
</dbReference>
<feature type="transmembrane region" description="Helical" evidence="7">
    <location>
        <begin position="163"/>
        <end position="189"/>
    </location>
</feature>
<dbReference type="GO" id="GO:0005886">
    <property type="term" value="C:plasma membrane"/>
    <property type="evidence" value="ECO:0007669"/>
    <property type="project" value="UniProtKB-SubCell"/>
</dbReference>
<keyword evidence="3" id="KW-1003">Cell membrane</keyword>
<evidence type="ECO:0000256" key="5">
    <source>
        <dbReference type="ARBA" id="ARBA00022989"/>
    </source>
</evidence>
<evidence type="ECO:0000256" key="2">
    <source>
        <dbReference type="ARBA" id="ARBA00022448"/>
    </source>
</evidence>
<dbReference type="Proteomes" id="UP000613840">
    <property type="component" value="Unassembled WGS sequence"/>
</dbReference>
<comment type="caution">
    <text evidence="9">The sequence shown here is derived from an EMBL/GenBank/DDBJ whole genome shotgun (WGS) entry which is preliminary data.</text>
</comment>
<gene>
    <name evidence="9" type="ORF">GCM10011575_37370</name>
</gene>
<dbReference type="Pfam" id="PF00528">
    <property type="entry name" value="BPD_transp_1"/>
    <property type="match status" value="1"/>
</dbReference>
<dbReference type="PANTHER" id="PTHR43163">
    <property type="entry name" value="DIPEPTIDE TRANSPORT SYSTEM PERMEASE PROTEIN DPPB-RELATED"/>
    <property type="match status" value="1"/>
</dbReference>
<keyword evidence="4 7" id="KW-0812">Transmembrane</keyword>
<dbReference type="Gene3D" id="1.10.3720.10">
    <property type="entry name" value="MetI-like"/>
    <property type="match status" value="1"/>
</dbReference>
<dbReference type="CDD" id="cd06261">
    <property type="entry name" value="TM_PBP2"/>
    <property type="match status" value="1"/>
</dbReference>
<feature type="domain" description="ABC transmembrane type-1" evidence="8">
    <location>
        <begin position="124"/>
        <end position="340"/>
    </location>
</feature>
<dbReference type="InterPro" id="IPR000515">
    <property type="entry name" value="MetI-like"/>
</dbReference>
<reference evidence="9" key="2">
    <citation type="submission" date="2020-09" db="EMBL/GenBank/DDBJ databases">
        <authorList>
            <person name="Sun Q."/>
            <person name="Zhou Y."/>
        </authorList>
    </citation>
    <scope>NUCLEOTIDE SEQUENCE</scope>
    <source>
        <strain evidence="9">CGMCC 4.7306</strain>
    </source>
</reference>
<keyword evidence="6 7" id="KW-0472">Membrane</keyword>
<evidence type="ECO:0000256" key="7">
    <source>
        <dbReference type="RuleBase" id="RU363032"/>
    </source>
</evidence>
<sequence length="351" mass="38953">MVEVSPPGPVRHWWATHPNSAYVIRRFGIYVLTLWAAITVTFFFFRLIPGNPIGAYIQNLQQNYAYNAQASAKVVDHYKEVFGLNGNLLTQYLHFMRQLVFHLNFGPSLISYPDSAQSVIAGALPWTVGLLLLATIIGWILGVAAGAFVAWRRNSPISEAATYVAIAAAHIPFYFVGLLLLFALSFSLAWFPSGYAYSSDLSPAFNLTFIGSVLYHGILPALSIVIVGVFGNMLGMRQQMITVLGEDYLTFARAKGLMPWHILRRYAVPNCYLPQVTGLLISFGFIFNGNILLENLFNYPGVGHLLVTAIQQLDLNTVMGITDIAIFVVITAVFVIDLILPLLDPRIKYTR</sequence>
<name>A0A917SE20_9ACTN</name>
<dbReference type="EMBL" id="BMMZ01000011">
    <property type="protein sequence ID" value="GGL75708.1"/>
    <property type="molecule type" value="Genomic_DNA"/>
</dbReference>
<proteinExistence type="inferred from homology"/>
<feature type="transmembrane region" description="Helical" evidence="7">
    <location>
        <begin position="27"/>
        <end position="48"/>
    </location>
</feature>
<organism evidence="9 10">
    <name type="scientific">Microlunatus endophyticus</name>
    <dbReference type="NCBI Taxonomy" id="1716077"/>
    <lineage>
        <taxon>Bacteria</taxon>
        <taxon>Bacillati</taxon>
        <taxon>Actinomycetota</taxon>
        <taxon>Actinomycetes</taxon>
        <taxon>Propionibacteriales</taxon>
        <taxon>Propionibacteriaceae</taxon>
        <taxon>Microlunatus</taxon>
    </lineage>
</organism>
<keyword evidence="2 7" id="KW-0813">Transport</keyword>
<protein>
    <submittedName>
        <fullName evidence="9">Peptide ABC transporter permease</fullName>
    </submittedName>
</protein>
<feature type="transmembrane region" description="Helical" evidence="7">
    <location>
        <begin position="209"/>
        <end position="230"/>
    </location>
</feature>
<feature type="transmembrane region" description="Helical" evidence="7">
    <location>
        <begin position="324"/>
        <end position="343"/>
    </location>
</feature>
<feature type="transmembrane region" description="Helical" evidence="7">
    <location>
        <begin position="128"/>
        <end position="151"/>
    </location>
</feature>
<evidence type="ECO:0000313" key="10">
    <source>
        <dbReference type="Proteomes" id="UP000613840"/>
    </source>
</evidence>
<feature type="transmembrane region" description="Helical" evidence="7">
    <location>
        <begin position="272"/>
        <end position="293"/>
    </location>
</feature>
<keyword evidence="10" id="KW-1185">Reference proteome</keyword>
<evidence type="ECO:0000313" key="9">
    <source>
        <dbReference type="EMBL" id="GGL75708.1"/>
    </source>
</evidence>
<evidence type="ECO:0000256" key="3">
    <source>
        <dbReference type="ARBA" id="ARBA00022475"/>
    </source>
</evidence>
<keyword evidence="5 7" id="KW-1133">Transmembrane helix</keyword>
<evidence type="ECO:0000256" key="1">
    <source>
        <dbReference type="ARBA" id="ARBA00004651"/>
    </source>
</evidence>
<dbReference type="InterPro" id="IPR035906">
    <property type="entry name" value="MetI-like_sf"/>
</dbReference>
<reference evidence="9" key="1">
    <citation type="journal article" date="2014" name="Int. J. Syst. Evol. Microbiol.">
        <title>Complete genome sequence of Corynebacterium casei LMG S-19264T (=DSM 44701T), isolated from a smear-ripened cheese.</title>
        <authorList>
            <consortium name="US DOE Joint Genome Institute (JGI-PGF)"/>
            <person name="Walter F."/>
            <person name="Albersmeier A."/>
            <person name="Kalinowski J."/>
            <person name="Ruckert C."/>
        </authorList>
    </citation>
    <scope>NUCLEOTIDE SEQUENCE</scope>
    <source>
        <strain evidence="9">CGMCC 4.7306</strain>
    </source>
</reference>
<evidence type="ECO:0000256" key="4">
    <source>
        <dbReference type="ARBA" id="ARBA00022692"/>
    </source>
</evidence>
<accession>A0A917SE20</accession>
<evidence type="ECO:0000256" key="6">
    <source>
        <dbReference type="ARBA" id="ARBA00023136"/>
    </source>
</evidence>
<dbReference type="AlphaFoldDB" id="A0A917SE20"/>
<evidence type="ECO:0000259" key="8">
    <source>
        <dbReference type="PROSITE" id="PS50928"/>
    </source>
</evidence>